<evidence type="ECO:0000256" key="1">
    <source>
        <dbReference type="SAM" id="MobiDB-lite"/>
    </source>
</evidence>
<name>A0A239PRY8_9PROT</name>
<keyword evidence="2" id="KW-0472">Membrane</keyword>
<organism evidence="3 4">
    <name type="scientific">Amphiplicatus metriothermophilus</name>
    <dbReference type="NCBI Taxonomy" id="1519374"/>
    <lineage>
        <taxon>Bacteria</taxon>
        <taxon>Pseudomonadati</taxon>
        <taxon>Pseudomonadota</taxon>
        <taxon>Alphaproteobacteria</taxon>
        <taxon>Parvularculales</taxon>
        <taxon>Parvularculaceae</taxon>
        <taxon>Amphiplicatus</taxon>
    </lineage>
</organism>
<evidence type="ECO:0000313" key="3">
    <source>
        <dbReference type="EMBL" id="SNT72477.1"/>
    </source>
</evidence>
<dbReference type="EMBL" id="FZQA01000002">
    <property type="protein sequence ID" value="SNT72477.1"/>
    <property type="molecule type" value="Genomic_DNA"/>
</dbReference>
<feature type="transmembrane region" description="Helical" evidence="2">
    <location>
        <begin position="106"/>
        <end position="127"/>
    </location>
</feature>
<gene>
    <name evidence="3" type="ORF">SAMN06297382_1522</name>
</gene>
<feature type="transmembrane region" description="Helical" evidence="2">
    <location>
        <begin position="68"/>
        <end position="94"/>
    </location>
</feature>
<feature type="transmembrane region" description="Helical" evidence="2">
    <location>
        <begin position="181"/>
        <end position="203"/>
    </location>
</feature>
<evidence type="ECO:0000256" key="2">
    <source>
        <dbReference type="SAM" id="Phobius"/>
    </source>
</evidence>
<dbReference type="Proteomes" id="UP000198346">
    <property type="component" value="Unassembled WGS sequence"/>
</dbReference>
<feature type="transmembrane region" description="Helical" evidence="2">
    <location>
        <begin position="354"/>
        <end position="378"/>
    </location>
</feature>
<protein>
    <recommendedName>
        <fullName evidence="5">DUF4153 domain-containing protein</fullName>
    </recommendedName>
</protein>
<feature type="transmembrane region" description="Helical" evidence="2">
    <location>
        <begin position="44"/>
        <end position="62"/>
    </location>
</feature>
<feature type="transmembrane region" description="Helical" evidence="2">
    <location>
        <begin position="147"/>
        <end position="169"/>
    </location>
</feature>
<keyword evidence="4" id="KW-1185">Reference proteome</keyword>
<feature type="transmembrane region" description="Helical" evidence="2">
    <location>
        <begin position="252"/>
        <end position="272"/>
    </location>
</feature>
<feature type="compositionally biased region" description="Basic and acidic residues" evidence="1">
    <location>
        <begin position="484"/>
        <end position="498"/>
    </location>
</feature>
<evidence type="ECO:0008006" key="5">
    <source>
        <dbReference type="Google" id="ProtNLM"/>
    </source>
</evidence>
<reference evidence="3 4" key="1">
    <citation type="submission" date="2017-07" db="EMBL/GenBank/DDBJ databases">
        <authorList>
            <person name="Sun Z.S."/>
            <person name="Albrecht U."/>
            <person name="Echele G."/>
            <person name="Lee C.C."/>
        </authorList>
    </citation>
    <scope>NUCLEOTIDE SEQUENCE [LARGE SCALE GENOMIC DNA]</scope>
    <source>
        <strain evidence="3 4">CGMCC 1.12710</strain>
    </source>
</reference>
<sequence length="498" mass="53528">MTSANNERKGPGFALFGLATGAAAGLAGYAVVELWADRAADERGPLTVFAFLAAFTAAFLLLAERKRIAWAAAPALAIAGVLAIPTWFMLGAAAPEANLNEFPVRFWFLIGAPLAAYVMTTLAKAALEEGVPPGYSTVFFHGLTLPLIYAGASLFAVLAILLLFAWAALLRAMNVDFFHNIFQEAWFILPFSGAVGGAAIAMMRGLESVLGALRFILLLFCRIAMPITAVFSLTFLLVLATNGPAPIFEKPYPAAIMLALAFAGMLIFNGVYQNGEGGPPPLWLRVSSIAALIAFPVYAGLAAYALWLRIDDYGLTPPRVIGLAASGLAAAYSLVCLAGLITEARWRGERWMPLVGQFNVVMAGAWALVLILLATPLLDPWAMSAKSQETLLRQSRISPEEFDFGYLRFKLGAHGTRVLERLAAIEDHPEAALIRRGAEKALRAENRWAYENDGRAPTPAPRDRADRPGPPTDVEDLPLNPAEPGERDARPESEASHP</sequence>
<feature type="region of interest" description="Disordered" evidence="1">
    <location>
        <begin position="449"/>
        <end position="498"/>
    </location>
</feature>
<proteinExistence type="predicted"/>
<accession>A0A239PRY8</accession>
<dbReference type="RefSeq" id="WP_159462440.1">
    <property type="nucleotide sequence ID" value="NZ_FZQA01000002.1"/>
</dbReference>
<feature type="transmembrane region" description="Helical" evidence="2">
    <location>
        <begin position="284"/>
        <end position="308"/>
    </location>
</feature>
<feature type="transmembrane region" description="Helical" evidence="2">
    <location>
        <begin position="320"/>
        <end position="342"/>
    </location>
</feature>
<keyword evidence="2" id="KW-1133">Transmembrane helix</keyword>
<feature type="transmembrane region" description="Helical" evidence="2">
    <location>
        <begin position="12"/>
        <end position="32"/>
    </location>
</feature>
<keyword evidence="2" id="KW-0812">Transmembrane</keyword>
<evidence type="ECO:0000313" key="4">
    <source>
        <dbReference type="Proteomes" id="UP000198346"/>
    </source>
</evidence>
<dbReference type="AlphaFoldDB" id="A0A239PRY8"/>
<dbReference type="OrthoDB" id="7402611at2"/>
<feature type="transmembrane region" description="Helical" evidence="2">
    <location>
        <begin position="215"/>
        <end position="240"/>
    </location>
</feature>